<keyword evidence="3" id="KW-1185">Reference proteome</keyword>
<accession>A0ABW2NSY9</accession>
<feature type="compositionally biased region" description="Basic and acidic residues" evidence="1">
    <location>
        <begin position="1"/>
        <end position="32"/>
    </location>
</feature>
<comment type="caution">
    <text evidence="2">The sequence shown here is derived from an EMBL/GenBank/DDBJ whole genome shotgun (WGS) entry which is preliminary data.</text>
</comment>
<dbReference type="Proteomes" id="UP001596549">
    <property type="component" value="Unassembled WGS sequence"/>
</dbReference>
<gene>
    <name evidence="2" type="ORF">ACFQPF_18230</name>
</gene>
<proteinExistence type="predicted"/>
<evidence type="ECO:0008006" key="4">
    <source>
        <dbReference type="Google" id="ProtNLM"/>
    </source>
</evidence>
<dbReference type="RefSeq" id="WP_379751652.1">
    <property type="nucleotide sequence ID" value="NZ_JBHTCP010000052.1"/>
</dbReference>
<protein>
    <recommendedName>
        <fullName evidence="4">DUF4025 domain-containing protein</fullName>
    </recommendedName>
</protein>
<organism evidence="2 3">
    <name type="scientific">Fictibacillus iocasae</name>
    <dbReference type="NCBI Taxonomy" id="2715437"/>
    <lineage>
        <taxon>Bacteria</taxon>
        <taxon>Bacillati</taxon>
        <taxon>Bacillota</taxon>
        <taxon>Bacilli</taxon>
        <taxon>Bacillales</taxon>
        <taxon>Fictibacillaceae</taxon>
        <taxon>Fictibacillus</taxon>
    </lineage>
</organism>
<evidence type="ECO:0000256" key="1">
    <source>
        <dbReference type="SAM" id="MobiDB-lite"/>
    </source>
</evidence>
<evidence type="ECO:0000313" key="2">
    <source>
        <dbReference type="EMBL" id="MFC7373585.1"/>
    </source>
</evidence>
<dbReference type="EMBL" id="JBHTCP010000052">
    <property type="protein sequence ID" value="MFC7373585.1"/>
    <property type="molecule type" value="Genomic_DNA"/>
</dbReference>
<reference evidence="3" key="1">
    <citation type="journal article" date="2019" name="Int. J. Syst. Evol. Microbiol.">
        <title>The Global Catalogue of Microorganisms (GCM) 10K type strain sequencing project: providing services to taxonomists for standard genome sequencing and annotation.</title>
        <authorList>
            <consortium name="The Broad Institute Genomics Platform"/>
            <consortium name="The Broad Institute Genome Sequencing Center for Infectious Disease"/>
            <person name="Wu L."/>
            <person name="Ma J."/>
        </authorList>
    </citation>
    <scope>NUCLEOTIDE SEQUENCE [LARGE SCALE GENOMIC DNA]</scope>
    <source>
        <strain evidence="3">NBRC 106396</strain>
    </source>
</reference>
<sequence>MTQENEKQQNETAHAEEKINDFFYGDSKEENTPHTTDYMNNETAAINIAKPERENE</sequence>
<name>A0ABW2NSY9_9BACL</name>
<feature type="region of interest" description="Disordered" evidence="1">
    <location>
        <begin position="1"/>
        <end position="37"/>
    </location>
</feature>
<evidence type="ECO:0000313" key="3">
    <source>
        <dbReference type="Proteomes" id="UP001596549"/>
    </source>
</evidence>